<organism evidence="1 2">
    <name type="scientific">Deinococcus roseus</name>
    <dbReference type="NCBI Taxonomy" id="392414"/>
    <lineage>
        <taxon>Bacteria</taxon>
        <taxon>Thermotogati</taxon>
        <taxon>Deinococcota</taxon>
        <taxon>Deinococci</taxon>
        <taxon>Deinococcales</taxon>
        <taxon>Deinococcaceae</taxon>
        <taxon>Deinococcus</taxon>
    </lineage>
</organism>
<dbReference type="InterPro" id="IPR047928">
    <property type="entry name" value="Perm_prefix_1"/>
</dbReference>
<protein>
    <recommendedName>
        <fullName evidence="3">DUF4179 domain-containing protein</fullName>
    </recommendedName>
</protein>
<gene>
    <name evidence="1" type="ORF">GCM10008938_08080</name>
</gene>
<name>A0ABQ2CVG4_9DEIO</name>
<dbReference type="Proteomes" id="UP000632222">
    <property type="component" value="Unassembled WGS sequence"/>
</dbReference>
<dbReference type="RefSeq" id="WP_189000242.1">
    <property type="nucleotide sequence ID" value="NZ_BMOD01000002.1"/>
</dbReference>
<dbReference type="NCBIfam" id="NF038403">
    <property type="entry name" value="perm_prefix_1"/>
    <property type="match status" value="1"/>
</dbReference>
<reference evidence="2" key="1">
    <citation type="journal article" date="2019" name="Int. J. Syst. Evol. Microbiol.">
        <title>The Global Catalogue of Microorganisms (GCM) 10K type strain sequencing project: providing services to taxonomists for standard genome sequencing and annotation.</title>
        <authorList>
            <consortium name="The Broad Institute Genomics Platform"/>
            <consortium name="The Broad Institute Genome Sequencing Center for Infectious Disease"/>
            <person name="Wu L."/>
            <person name="Ma J."/>
        </authorList>
    </citation>
    <scope>NUCLEOTIDE SEQUENCE [LARGE SCALE GENOMIC DNA]</scope>
    <source>
        <strain evidence="2">JCM 14370</strain>
    </source>
</reference>
<evidence type="ECO:0008006" key="3">
    <source>
        <dbReference type="Google" id="ProtNLM"/>
    </source>
</evidence>
<evidence type="ECO:0000313" key="2">
    <source>
        <dbReference type="Proteomes" id="UP000632222"/>
    </source>
</evidence>
<keyword evidence="2" id="KW-1185">Reference proteome</keyword>
<accession>A0ABQ2CVG4</accession>
<comment type="caution">
    <text evidence="1">The sequence shown here is derived from an EMBL/GenBank/DDBJ whole genome shotgun (WGS) entry which is preliminary data.</text>
</comment>
<evidence type="ECO:0000313" key="1">
    <source>
        <dbReference type="EMBL" id="GGJ24302.1"/>
    </source>
</evidence>
<sequence length="349" mass="39292">MQKQIEQYLNRATRGLWGQKRQHIKQELYSHIYEKMHFQMAFGKSEQEALESALQSLGKPQELNAGLLKTHGLPAFGKALMVTALVGTLLVTQAQNLRTIEVFQKTPPCTSSNSCLLPQHYISLHDLTPLLQQLDITAEFRMEGLLQKAPQLYLNGENIHLPSTHLLGTTPENAAVEVSVLLRGLYINKNIKVSGLINPQIEMQNSRVKFENQTIPYDATDFYLSLIQKDIEDLTQTQLVFMNDEYTRTHSERITIKVPDAPDGEVYALLQKPSADLYDAQGKPLRALSMVLGEALNGKVALYTNPRELQPVSLKNAKTGDVFLRLSGDPAKPKYTEIFPNPEDIARHF</sequence>
<dbReference type="EMBL" id="BMOD01000002">
    <property type="protein sequence ID" value="GGJ24302.1"/>
    <property type="molecule type" value="Genomic_DNA"/>
</dbReference>
<proteinExistence type="predicted"/>